<dbReference type="Proteomes" id="UP000007934">
    <property type="component" value="Chromosome"/>
</dbReference>
<accession>E7ACG9</accession>
<proteinExistence type="predicted"/>
<feature type="transmembrane region" description="Helical" evidence="1">
    <location>
        <begin position="168"/>
        <end position="186"/>
    </location>
</feature>
<evidence type="ECO:0000313" key="3">
    <source>
        <dbReference type="Proteomes" id="UP000007934"/>
    </source>
</evidence>
<evidence type="ECO:0000313" key="2">
    <source>
        <dbReference type="EMBL" id="CBY82198.1"/>
    </source>
</evidence>
<keyword evidence="1" id="KW-0472">Membrane</keyword>
<sequence length="277" mass="31691">MPLSITLLRTCSYLRMWRSIPSYLVIFFALCAFCYAQNSLERVQATPLSNQEPPGVALDLLFKNPLRQTPKIAPDQVITLHDIAPFVPKSERFNTSVLQSLDIFHKNNTLFIVPKSPLLFGVQAKLSQDKTFLRLEFTPLLTPENKQVSKASPAKKEDFLKNLLPWDYVWKVGAVIGVLLLILFLIRRKSAHQFLFPKVGLEPSVTFVKPLDATHKLVTIEVRNQLYLILLNANQSVVLDKIDLDFSLKKDSNRLKEDLVEETKERLRHSKLKGTRV</sequence>
<evidence type="ECO:0000256" key="1">
    <source>
        <dbReference type="SAM" id="Phobius"/>
    </source>
</evidence>
<reference evidence="2 3" key="1">
    <citation type="journal article" date="2011" name="Genome Biol. Evol.">
        <title>Comparative whole genome sequence analysis of the carcinogenic bacterial model pathogen Helicobacter felis.</title>
        <authorList>
            <person name="Arnold I.C."/>
            <person name="Zigova Z."/>
            <person name="Holden M."/>
            <person name="Lawley T.D."/>
            <person name="Rad R."/>
            <person name="Dougan G."/>
            <person name="Falkow S."/>
            <person name="Bentley S.D."/>
            <person name="Muller A."/>
        </authorList>
    </citation>
    <scope>NUCLEOTIDE SEQUENCE [LARGE SCALE GENOMIC DNA]</scope>
    <source>
        <strain evidence="3">ATCC 49179 / CCUG 28539 / NCTC 12436 / CS1</strain>
    </source>
</reference>
<dbReference type="HOGENOM" id="CLU_1048750_0_0_7"/>
<dbReference type="STRING" id="936155.HFELIS_01140"/>
<organism evidence="2 3">
    <name type="scientific">Helicobacter felis (strain ATCC 49179 / CCUG 28539 / NCTC 12436 / CS1)</name>
    <dbReference type="NCBI Taxonomy" id="936155"/>
    <lineage>
        <taxon>Bacteria</taxon>
        <taxon>Pseudomonadati</taxon>
        <taxon>Campylobacterota</taxon>
        <taxon>Epsilonproteobacteria</taxon>
        <taxon>Campylobacterales</taxon>
        <taxon>Helicobacteraceae</taxon>
        <taxon>Helicobacter</taxon>
    </lineage>
</organism>
<dbReference type="AlphaFoldDB" id="E7ACG9"/>
<gene>
    <name evidence="2" type="ordered locus">Hfelis_01140</name>
</gene>
<name>E7ACG9_HELFC</name>
<protein>
    <recommendedName>
        <fullName evidence="4">Flagellar protein</fullName>
    </recommendedName>
</protein>
<keyword evidence="3" id="KW-1185">Reference proteome</keyword>
<dbReference type="EMBL" id="FQ670179">
    <property type="protein sequence ID" value="CBY82198.1"/>
    <property type="molecule type" value="Genomic_DNA"/>
</dbReference>
<keyword evidence="1" id="KW-0812">Transmembrane</keyword>
<dbReference type="KEGG" id="hfe:HFELIS_01140"/>
<keyword evidence="1" id="KW-1133">Transmembrane helix</keyword>
<evidence type="ECO:0008006" key="4">
    <source>
        <dbReference type="Google" id="ProtNLM"/>
    </source>
</evidence>
<feature type="transmembrane region" description="Helical" evidence="1">
    <location>
        <begin position="20"/>
        <end position="38"/>
    </location>
</feature>